<dbReference type="Pfam" id="PF13579">
    <property type="entry name" value="Glyco_trans_4_4"/>
    <property type="match status" value="1"/>
</dbReference>
<dbReference type="SUPFAM" id="SSF53756">
    <property type="entry name" value="UDP-Glycosyltransferase/glycogen phosphorylase"/>
    <property type="match status" value="1"/>
</dbReference>
<comment type="caution">
    <text evidence="3">The sequence shown here is derived from an EMBL/GenBank/DDBJ whole genome shotgun (WGS) entry which is preliminary data.</text>
</comment>
<dbReference type="RefSeq" id="WP_115811570.1">
    <property type="nucleotide sequence ID" value="NZ_QREI01000007.1"/>
</dbReference>
<gene>
    <name evidence="3" type="ORF">DFQ09_107146</name>
</gene>
<organism evidence="3 4">
    <name type="scientific">Winogradskyella pacifica</name>
    <dbReference type="NCBI Taxonomy" id="664642"/>
    <lineage>
        <taxon>Bacteria</taxon>
        <taxon>Pseudomonadati</taxon>
        <taxon>Bacteroidota</taxon>
        <taxon>Flavobacteriia</taxon>
        <taxon>Flavobacteriales</taxon>
        <taxon>Flavobacteriaceae</taxon>
        <taxon>Winogradskyella</taxon>
    </lineage>
</organism>
<feature type="domain" description="Glycosyltransferase subfamily 4-like N-terminal" evidence="2">
    <location>
        <begin position="15"/>
        <end position="172"/>
    </location>
</feature>
<evidence type="ECO:0000313" key="4">
    <source>
        <dbReference type="Proteomes" id="UP000256919"/>
    </source>
</evidence>
<sequence>MNKIKIAHILNSVGGVDVSLRLILTNIDSSKFENIVIHSNDDTKVPYLDNAENPIKDYKLPIKREISVFKDFAAIFNTLKILRKEKPQVIHAHSAKGGIIGKIVGFILKIPVLHTPQAYSYLSAETSFKQRLYLFVERCFRGFNNKILASSVSEKNRAIEEVGYKKENVLLFNNSINPISDIKDLSIKKTWPDYYICSVGRPSYQKNIELMLDVLVEVKKTLPQVHLVLMGVGYHSPSLNTVKEIIKQQNLGTNVTLLEWTSRNDIFNIIKSSQLYISTARYEGLPYSVIESLALKKAIVATDADGNRDLVENNYNGYLIQNEDKFKFSEGIIKLISTNDINIKFSENSLKLFNSKFDINKNIIKLEKIYSEHLKK</sequence>
<dbReference type="PANTHER" id="PTHR45947:SF3">
    <property type="entry name" value="SULFOQUINOVOSYL TRANSFERASE SQD2"/>
    <property type="match status" value="1"/>
</dbReference>
<feature type="domain" description="Glycosyl transferase family 1" evidence="1">
    <location>
        <begin position="193"/>
        <end position="349"/>
    </location>
</feature>
<evidence type="ECO:0000259" key="2">
    <source>
        <dbReference type="Pfam" id="PF13579"/>
    </source>
</evidence>
<dbReference type="InterPro" id="IPR028098">
    <property type="entry name" value="Glyco_trans_4-like_N"/>
</dbReference>
<dbReference type="PANTHER" id="PTHR45947">
    <property type="entry name" value="SULFOQUINOVOSYL TRANSFERASE SQD2"/>
    <property type="match status" value="1"/>
</dbReference>
<protein>
    <submittedName>
        <fullName evidence="3">Glycosyltransferase involved in cell wall biosynthesis</fullName>
    </submittedName>
</protein>
<dbReference type="GO" id="GO:0016757">
    <property type="term" value="F:glycosyltransferase activity"/>
    <property type="evidence" value="ECO:0007669"/>
    <property type="project" value="InterPro"/>
</dbReference>
<keyword evidence="4" id="KW-1185">Reference proteome</keyword>
<keyword evidence="3" id="KW-0808">Transferase</keyword>
<dbReference type="AlphaFoldDB" id="A0A3D9LPV7"/>
<proteinExistence type="predicted"/>
<dbReference type="InterPro" id="IPR050194">
    <property type="entry name" value="Glycosyltransferase_grp1"/>
</dbReference>
<dbReference type="Gene3D" id="3.40.50.2000">
    <property type="entry name" value="Glycogen Phosphorylase B"/>
    <property type="match status" value="2"/>
</dbReference>
<name>A0A3D9LPV7_9FLAO</name>
<evidence type="ECO:0000259" key="1">
    <source>
        <dbReference type="Pfam" id="PF00534"/>
    </source>
</evidence>
<dbReference type="OrthoDB" id="9806653at2"/>
<dbReference type="Pfam" id="PF00534">
    <property type="entry name" value="Glycos_transf_1"/>
    <property type="match status" value="1"/>
</dbReference>
<evidence type="ECO:0000313" key="3">
    <source>
        <dbReference type="EMBL" id="REE08467.1"/>
    </source>
</evidence>
<dbReference type="InterPro" id="IPR001296">
    <property type="entry name" value="Glyco_trans_1"/>
</dbReference>
<dbReference type="EMBL" id="QREI01000007">
    <property type="protein sequence ID" value="REE08467.1"/>
    <property type="molecule type" value="Genomic_DNA"/>
</dbReference>
<accession>A0A3D9LPV7</accession>
<dbReference type="Proteomes" id="UP000256919">
    <property type="component" value="Unassembled WGS sequence"/>
</dbReference>
<reference evidence="3 4" key="1">
    <citation type="submission" date="2018-07" db="EMBL/GenBank/DDBJ databases">
        <title>Genomic Encyclopedia of Type Strains, Phase III (KMG-III): the genomes of soil and plant-associated and newly described type strains.</title>
        <authorList>
            <person name="Whitman W."/>
        </authorList>
    </citation>
    <scope>NUCLEOTIDE SEQUENCE [LARGE SCALE GENOMIC DNA]</scope>
    <source>
        <strain evidence="3 4">CECT 7948</strain>
    </source>
</reference>